<protein>
    <submittedName>
        <fullName evidence="1">Uncharacterized protein</fullName>
    </submittedName>
</protein>
<sequence>MKTVDIFILHNAEQLRSAIFTISEKSLWQLLAISKNSHLCNRIERLWLVSPSNYSYRCLIDEIPEIIKQHFEDERGLENETSSEAFYLLLYIFNKFTAVKSLLSIEIVGGFQAALVALDSSSFDRKIARLRISPLLMDHLHFEEIWDNLRDHMFLVLGVCLDDFYSVDCFHHHNSMQQLYRRLLGLRNIFQVAAGVEQLTIDSCRHHMWRLCSTCTTIWHFCLGDAICPSLTRLDIHHIFVDGYCLRNFLQRHSGTLQKLEFFDIKLVSGSWRDIFFELSQMSCLIELQLAALIQKYTEGTLVQKRVIWYSHAGNISSYVRVLDGNSIFSFLKRMIANFTLVHDTPYRFVDMLVDDTDSDVVILQAMEHHPDTRGSRKYLPTPE</sequence>
<comment type="caution">
    <text evidence="1">The sequence shown here is derived from an EMBL/GenBank/DDBJ whole genome shotgun (WGS) entry which is preliminary data.</text>
</comment>
<dbReference type="Proteomes" id="UP000700596">
    <property type="component" value="Unassembled WGS sequence"/>
</dbReference>
<evidence type="ECO:0000313" key="2">
    <source>
        <dbReference type="Proteomes" id="UP000700596"/>
    </source>
</evidence>
<organism evidence="1 2">
    <name type="scientific">Dendryphion nanum</name>
    <dbReference type="NCBI Taxonomy" id="256645"/>
    <lineage>
        <taxon>Eukaryota</taxon>
        <taxon>Fungi</taxon>
        <taxon>Dikarya</taxon>
        <taxon>Ascomycota</taxon>
        <taxon>Pezizomycotina</taxon>
        <taxon>Dothideomycetes</taxon>
        <taxon>Pleosporomycetidae</taxon>
        <taxon>Pleosporales</taxon>
        <taxon>Torulaceae</taxon>
        <taxon>Dendryphion</taxon>
    </lineage>
</organism>
<reference evidence="1" key="1">
    <citation type="journal article" date="2021" name="Nat. Commun.">
        <title>Genetic determinants of endophytism in the Arabidopsis root mycobiome.</title>
        <authorList>
            <person name="Mesny F."/>
            <person name="Miyauchi S."/>
            <person name="Thiergart T."/>
            <person name="Pickel B."/>
            <person name="Atanasova L."/>
            <person name="Karlsson M."/>
            <person name="Huettel B."/>
            <person name="Barry K.W."/>
            <person name="Haridas S."/>
            <person name="Chen C."/>
            <person name="Bauer D."/>
            <person name="Andreopoulos W."/>
            <person name="Pangilinan J."/>
            <person name="LaButti K."/>
            <person name="Riley R."/>
            <person name="Lipzen A."/>
            <person name="Clum A."/>
            <person name="Drula E."/>
            <person name="Henrissat B."/>
            <person name="Kohler A."/>
            <person name="Grigoriev I.V."/>
            <person name="Martin F.M."/>
            <person name="Hacquard S."/>
        </authorList>
    </citation>
    <scope>NUCLEOTIDE SEQUENCE</scope>
    <source>
        <strain evidence="1">MPI-CAGE-CH-0243</strain>
    </source>
</reference>
<name>A0A9P9D4R4_9PLEO</name>
<dbReference type="AlphaFoldDB" id="A0A9P9D4R4"/>
<keyword evidence="2" id="KW-1185">Reference proteome</keyword>
<gene>
    <name evidence="1" type="ORF">B0J11DRAFT_511843</name>
</gene>
<proteinExistence type="predicted"/>
<evidence type="ECO:0000313" key="1">
    <source>
        <dbReference type="EMBL" id="KAH7112569.1"/>
    </source>
</evidence>
<dbReference type="EMBL" id="JAGMWT010000021">
    <property type="protein sequence ID" value="KAH7112569.1"/>
    <property type="molecule type" value="Genomic_DNA"/>
</dbReference>
<accession>A0A9P9D4R4</accession>